<evidence type="ECO:0000313" key="2">
    <source>
        <dbReference type="EMBL" id="KAJ8361073.1"/>
    </source>
</evidence>
<sequence length="89" mass="9625">MWQSCRDPGEISRVLCQEPGLIQLHGETHKKPGRSHGRTHTEVSLRPLRGLPGRGLHLLPPWRSEAGLLPGLPGASGAEQKSAYPVCSS</sequence>
<organism evidence="2 3">
    <name type="scientific">Synaphobranchus kaupii</name>
    <name type="common">Kaup's arrowtooth eel</name>
    <dbReference type="NCBI Taxonomy" id="118154"/>
    <lineage>
        <taxon>Eukaryota</taxon>
        <taxon>Metazoa</taxon>
        <taxon>Chordata</taxon>
        <taxon>Craniata</taxon>
        <taxon>Vertebrata</taxon>
        <taxon>Euteleostomi</taxon>
        <taxon>Actinopterygii</taxon>
        <taxon>Neopterygii</taxon>
        <taxon>Teleostei</taxon>
        <taxon>Anguilliformes</taxon>
        <taxon>Synaphobranchidae</taxon>
        <taxon>Synaphobranchus</taxon>
    </lineage>
</organism>
<accession>A0A9Q1FLA2</accession>
<protein>
    <submittedName>
        <fullName evidence="2">Uncharacterized protein</fullName>
    </submittedName>
</protein>
<keyword evidence="3" id="KW-1185">Reference proteome</keyword>
<feature type="region of interest" description="Disordered" evidence="1">
    <location>
        <begin position="67"/>
        <end position="89"/>
    </location>
</feature>
<comment type="caution">
    <text evidence="2">The sequence shown here is derived from an EMBL/GenBank/DDBJ whole genome shotgun (WGS) entry which is preliminary data.</text>
</comment>
<dbReference type="AlphaFoldDB" id="A0A9Q1FLA2"/>
<evidence type="ECO:0000256" key="1">
    <source>
        <dbReference type="SAM" id="MobiDB-lite"/>
    </source>
</evidence>
<feature type="compositionally biased region" description="Low complexity" evidence="1">
    <location>
        <begin position="67"/>
        <end position="79"/>
    </location>
</feature>
<proteinExistence type="predicted"/>
<gene>
    <name evidence="2" type="ORF">SKAU_G00175980</name>
</gene>
<feature type="region of interest" description="Disordered" evidence="1">
    <location>
        <begin position="26"/>
        <end position="50"/>
    </location>
</feature>
<evidence type="ECO:0000313" key="3">
    <source>
        <dbReference type="Proteomes" id="UP001152622"/>
    </source>
</evidence>
<dbReference type="Proteomes" id="UP001152622">
    <property type="component" value="Chromosome 5"/>
</dbReference>
<name>A0A9Q1FLA2_SYNKA</name>
<dbReference type="EMBL" id="JAINUF010000005">
    <property type="protein sequence ID" value="KAJ8361073.1"/>
    <property type="molecule type" value="Genomic_DNA"/>
</dbReference>
<reference evidence="2" key="1">
    <citation type="journal article" date="2023" name="Science">
        <title>Genome structures resolve the early diversification of teleost fishes.</title>
        <authorList>
            <person name="Parey E."/>
            <person name="Louis A."/>
            <person name="Montfort J."/>
            <person name="Bouchez O."/>
            <person name="Roques C."/>
            <person name="Iampietro C."/>
            <person name="Lluch J."/>
            <person name="Castinel A."/>
            <person name="Donnadieu C."/>
            <person name="Desvignes T."/>
            <person name="Floi Bucao C."/>
            <person name="Jouanno E."/>
            <person name="Wen M."/>
            <person name="Mejri S."/>
            <person name="Dirks R."/>
            <person name="Jansen H."/>
            <person name="Henkel C."/>
            <person name="Chen W.J."/>
            <person name="Zahm M."/>
            <person name="Cabau C."/>
            <person name="Klopp C."/>
            <person name="Thompson A.W."/>
            <person name="Robinson-Rechavi M."/>
            <person name="Braasch I."/>
            <person name="Lecointre G."/>
            <person name="Bobe J."/>
            <person name="Postlethwait J.H."/>
            <person name="Berthelot C."/>
            <person name="Roest Crollius H."/>
            <person name="Guiguen Y."/>
        </authorList>
    </citation>
    <scope>NUCLEOTIDE SEQUENCE</scope>
    <source>
        <strain evidence="2">WJC10195</strain>
    </source>
</reference>